<protein>
    <recommendedName>
        <fullName evidence="6">Metallopeptidase domain-containing protein</fullName>
    </recommendedName>
</protein>
<feature type="domain" description="VWA-like" evidence="2">
    <location>
        <begin position="320"/>
        <end position="444"/>
    </location>
</feature>
<evidence type="ECO:0000256" key="1">
    <source>
        <dbReference type="SAM" id="MobiDB-lite"/>
    </source>
</evidence>
<dbReference type="PANTHER" id="PTHR38730:SF1">
    <property type="entry name" value="SLL7028 PROTEIN"/>
    <property type="match status" value="1"/>
</dbReference>
<proteinExistence type="predicted"/>
<evidence type="ECO:0000259" key="2">
    <source>
        <dbReference type="Pfam" id="PF09967"/>
    </source>
</evidence>
<sequence length="445" mass="47882">MSDCAALEALSRCKIRLRQRHPYFAVLTLFAIYRTDPEVALADTDGREVRLNADAFLALPDTVATGLLLHVTLHAALLHPLRLSGRNPALWNIACDVIVNHIIGTQTTFPVPPGSYVAAHLGERFVPQTAEHVYEYLLKHRLGADQLAAKLNAPQAAGAGQGGAGDAPDASAADGAARAGQTRTSGLSAAMAKRFGARAAPAQAEVPAPPAPAAALPAPPAPLRDIRAPQAGKGNEALRLHWESALVKARDQAGARRSGKQRSSWDKELDAACQPQIDWRSVLWRFTIQTPTDFAGLDNRFVHAGLYLESLVQETVNIDVAIDTSGSIGAAELEQFASELRAIMSSYPHIVCRMFFCDTALYGPYEVTADFRLPRARGGGGTDFRPFFAALERQRGERQVDAAIYFTDGEGPFPETPPNYPVLWVALPGAIASDSFSFGQVIRMA</sequence>
<dbReference type="PANTHER" id="PTHR38730">
    <property type="entry name" value="SLL7028 PROTEIN"/>
    <property type="match status" value="1"/>
</dbReference>
<dbReference type="InterPro" id="IPR018698">
    <property type="entry name" value="VWA-like_dom"/>
</dbReference>
<name>A0ABX0P1R5_9BURK</name>
<gene>
    <name evidence="4" type="ORF">F2P45_29805</name>
</gene>
<dbReference type="Pfam" id="PF09967">
    <property type="entry name" value="DUF2201"/>
    <property type="match status" value="1"/>
</dbReference>
<feature type="region of interest" description="Disordered" evidence="1">
    <location>
        <begin position="156"/>
        <end position="185"/>
    </location>
</feature>
<evidence type="ECO:0008006" key="6">
    <source>
        <dbReference type="Google" id="ProtNLM"/>
    </source>
</evidence>
<evidence type="ECO:0000313" key="4">
    <source>
        <dbReference type="EMBL" id="NHZ93175.1"/>
    </source>
</evidence>
<keyword evidence="5" id="KW-1185">Reference proteome</keyword>
<dbReference type="InterPro" id="IPR025154">
    <property type="entry name" value="Put_metallopeptidase_dom"/>
</dbReference>
<dbReference type="EMBL" id="WHJH01000064">
    <property type="protein sequence ID" value="NHZ93175.1"/>
    <property type="molecule type" value="Genomic_DNA"/>
</dbReference>
<dbReference type="RefSeq" id="WP_166881864.1">
    <property type="nucleotide sequence ID" value="NZ_WHJH01000064.1"/>
</dbReference>
<evidence type="ECO:0000259" key="3">
    <source>
        <dbReference type="Pfam" id="PF13203"/>
    </source>
</evidence>
<dbReference type="Proteomes" id="UP000609726">
    <property type="component" value="Unassembled WGS sequence"/>
</dbReference>
<accession>A0ABX0P1R5</accession>
<organism evidence="4 5">
    <name type="scientific">Massilia mucilaginosa</name>
    <dbReference type="NCBI Taxonomy" id="2609282"/>
    <lineage>
        <taxon>Bacteria</taxon>
        <taxon>Pseudomonadati</taxon>
        <taxon>Pseudomonadota</taxon>
        <taxon>Betaproteobacteria</taxon>
        <taxon>Burkholderiales</taxon>
        <taxon>Oxalobacteraceae</taxon>
        <taxon>Telluria group</taxon>
        <taxon>Massilia</taxon>
    </lineage>
</organism>
<evidence type="ECO:0000313" key="5">
    <source>
        <dbReference type="Proteomes" id="UP000609726"/>
    </source>
</evidence>
<feature type="compositionally biased region" description="Low complexity" evidence="1">
    <location>
        <begin position="166"/>
        <end position="181"/>
    </location>
</feature>
<feature type="domain" description="Putative metallopeptidase" evidence="3">
    <location>
        <begin position="13"/>
        <end position="192"/>
    </location>
</feature>
<reference evidence="4 5" key="1">
    <citation type="submission" date="2019-10" db="EMBL/GenBank/DDBJ databases">
        <title>Taxonomy of Antarctic Massilia spp.: description of Massilia rubra sp. nov., Massilia aquatica sp. nov., Massilia mucilaginosa sp. nov., Massilia frigida sp. nov. isolated from streams, lakes and regoliths.</title>
        <authorList>
            <person name="Holochova P."/>
            <person name="Sedlacek I."/>
            <person name="Kralova S."/>
            <person name="Maslanova I."/>
            <person name="Busse H.-J."/>
            <person name="Stankova E."/>
            <person name="Vrbovska V."/>
            <person name="Kovarovic V."/>
            <person name="Bartak M."/>
            <person name="Svec P."/>
            <person name="Pantucek R."/>
        </authorList>
    </citation>
    <scope>NUCLEOTIDE SEQUENCE [LARGE SCALE GENOMIC DNA]</scope>
    <source>
        <strain evidence="4 5">CCM 8733</strain>
    </source>
</reference>
<comment type="caution">
    <text evidence="4">The sequence shown here is derived from an EMBL/GenBank/DDBJ whole genome shotgun (WGS) entry which is preliminary data.</text>
</comment>
<dbReference type="Pfam" id="PF13203">
    <property type="entry name" value="DUF2201_N"/>
    <property type="match status" value="1"/>
</dbReference>